<dbReference type="InterPro" id="IPR029058">
    <property type="entry name" value="AB_hydrolase_fold"/>
</dbReference>
<dbReference type="InterPro" id="IPR000073">
    <property type="entry name" value="AB_hydrolase_1"/>
</dbReference>
<gene>
    <name evidence="2" type="ORF">GB882_06995</name>
</gene>
<dbReference type="SUPFAM" id="SSF53474">
    <property type="entry name" value="alpha/beta-Hydrolases"/>
    <property type="match status" value="1"/>
</dbReference>
<dbReference type="PANTHER" id="PTHR43194:SF2">
    <property type="entry name" value="PEROXISOMAL MEMBRANE PROTEIN LPX1"/>
    <property type="match status" value="1"/>
</dbReference>
<protein>
    <submittedName>
        <fullName evidence="2">Alpha/beta fold hydrolase</fullName>
    </submittedName>
</protein>
<evidence type="ECO:0000259" key="1">
    <source>
        <dbReference type="Pfam" id="PF00561"/>
    </source>
</evidence>
<dbReference type="Proteomes" id="UP000429644">
    <property type="component" value="Unassembled WGS sequence"/>
</dbReference>
<dbReference type="AlphaFoldDB" id="A0A7J9UUX3"/>
<dbReference type="PANTHER" id="PTHR43194">
    <property type="entry name" value="HYDROLASE ALPHA/BETA FOLD FAMILY"/>
    <property type="match status" value="1"/>
</dbReference>
<feature type="domain" description="AB hydrolase-1" evidence="1">
    <location>
        <begin position="27"/>
        <end position="145"/>
    </location>
</feature>
<evidence type="ECO:0000313" key="2">
    <source>
        <dbReference type="EMBL" id="MPV88408.1"/>
    </source>
</evidence>
<evidence type="ECO:0000313" key="3">
    <source>
        <dbReference type="Proteomes" id="UP000429644"/>
    </source>
</evidence>
<dbReference type="EMBL" id="WHPD01001526">
    <property type="protein sequence ID" value="MPV88408.1"/>
    <property type="molecule type" value="Genomic_DNA"/>
</dbReference>
<dbReference type="Pfam" id="PF00561">
    <property type="entry name" value="Abhydrolase_1"/>
    <property type="match status" value="1"/>
</dbReference>
<proteinExistence type="predicted"/>
<dbReference type="RefSeq" id="WP_152231077.1">
    <property type="nucleotide sequence ID" value="NZ_BAAAOT010000011.1"/>
</dbReference>
<reference evidence="2 3" key="1">
    <citation type="submission" date="2019-10" db="EMBL/GenBank/DDBJ databases">
        <title>Georgenia wutianyii sp. nov. and Georgenia yuyongxinii sp. nov. isolated from plateau pika (Ochotona curzoniae) in the Qinghai-Tibet plateau of China.</title>
        <authorList>
            <person name="Tian Z."/>
        </authorList>
    </citation>
    <scope>NUCLEOTIDE SEQUENCE [LARGE SCALE GENOMIC DNA]</scope>
    <source>
        <strain evidence="2 3">JCM 15130</strain>
    </source>
</reference>
<dbReference type="Gene3D" id="3.40.50.1820">
    <property type="entry name" value="alpha/beta hydrolase"/>
    <property type="match status" value="2"/>
</dbReference>
<dbReference type="OrthoDB" id="2987348at2"/>
<dbReference type="InterPro" id="IPR050228">
    <property type="entry name" value="Carboxylesterase_BioH"/>
</dbReference>
<sequence length="230" mass="24283">MSSARFLAVGGHQFGYLLADGPRASVPVVLLHALGETSASWADFVPRCAEAADVYALDLRGHGRSAWSGRYALSVMAADVIAFLDALGLGRVDLVGHSLGGLVACLAASAAPDRVRKLVLEDVPMPYPREPGSLVRPEGELDFDWEMVGELRAELDTPTPEWPSLLAKVQADTLVLGGGPSSHLPQEHVRGMAATIPGARFVEIGGGHMVHAAKPDDFAAAVLGHLRRGR</sequence>
<organism evidence="2 3">
    <name type="scientific">Georgenia ruanii</name>
    <dbReference type="NCBI Taxonomy" id="348442"/>
    <lineage>
        <taxon>Bacteria</taxon>
        <taxon>Bacillati</taxon>
        <taxon>Actinomycetota</taxon>
        <taxon>Actinomycetes</taxon>
        <taxon>Micrococcales</taxon>
        <taxon>Bogoriellaceae</taxon>
        <taxon>Georgenia</taxon>
    </lineage>
</organism>
<name>A0A7J9UUX3_9MICO</name>
<keyword evidence="2" id="KW-0378">Hydrolase</keyword>
<comment type="caution">
    <text evidence="2">The sequence shown here is derived from an EMBL/GenBank/DDBJ whole genome shotgun (WGS) entry which is preliminary data.</text>
</comment>
<keyword evidence="3" id="KW-1185">Reference proteome</keyword>
<dbReference type="GO" id="GO:0016787">
    <property type="term" value="F:hydrolase activity"/>
    <property type="evidence" value="ECO:0007669"/>
    <property type="project" value="UniProtKB-KW"/>
</dbReference>
<dbReference type="PRINTS" id="PR00111">
    <property type="entry name" value="ABHYDROLASE"/>
</dbReference>
<accession>A0A7J9UUX3</accession>